<accession>A0A1R1JB72</accession>
<evidence type="ECO:0000313" key="3">
    <source>
        <dbReference type="Proteomes" id="UP000187194"/>
    </source>
</evidence>
<reference evidence="2 3" key="1">
    <citation type="submission" date="2017-01" db="EMBL/GenBank/DDBJ databases">
        <title>Phylogeographic, genomic and meropenem susceptibility analysis of Burkholderia ubonensis.</title>
        <authorList>
            <person name="Price E.P."/>
            <person name="Sarovich D.S."/>
            <person name="Webb J.R."/>
            <person name="Hall C.M."/>
            <person name="Sahl J.W."/>
            <person name="Kaestli M."/>
            <person name="Mayo M."/>
            <person name="Harrington G."/>
            <person name="Baker A.L."/>
            <person name="Sidak-Loftis L.C."/>
            <person name="Lummis M."/>
            <person name="Schupp J.M."/>
            <person name="Gillece J.D."/>
            <person name="Tuanyok A."/>
            <person name="Warner J."/>
            <person name="Busch J.D."/>
            <person name="Keim P."/>
            <person name="Currie B.J."/>
            <person name="Wagner D.M."/>
        </authorList>
    </citation>
    <scope>NUCLEOTIDE SEQUENCE [LARGE SCALE GENOMIC DNA]</scope>
    <source>
        <strain evidence="2 3">A21</strain>
    </source>
</reference>
<gene>
    <name evidence="2" type="ORF">BW685_15400</name>
</gene>
<dbReference type="Proteomes" id="UP000187194">
    <property type="component" value="Unassembled WGS sequence"/>
</dbReference>
<evidence type="ECO:0000256" key="1">
    <source>
        <dbReference type="SAM" id="MobiDB-lite"/>
    </source>
</evidence>
<comment type="caution">
    <text evidence="2">The sequence shown here is derived from an EMBL/GenBank/DDBJ whole genome shotgun (WGS) entry which is preliminary data.</text>
</comment>
<feature type="region of interest" description="Disordered" evidence="1">
    <location>
        <begin position="39"/>
        <end position="64"/>
    </location>
</feature>
<proteinExistence type="predicted"/>
<dbReference type="EMBL" id="MTJZ01000016">
    <property type="protein sequence ID" value="OMG72439.1"/>
    <property type="molecule type" value="Genomic_DNA"/>
</dbReference>
<sequence>MDIHNERSDSTLSSGGIHPHLRKAQHFDWFRKQDIHNEHESTADRILPIETPRQSARNDRLQAD</sequence>
<evidence type="ECO:0000313" key="2">
    <source>
        <dbReference type="EMBL" id="OMG72439.1"/>
    </source>
</evidence>
<organism evidence="2 3">
    <name type="scientific">Burkholderia ubonensis</name>
    <dbReference type="NCBI Taxonomy" id="101571"/>
    <lineage>
        <taxon>Bacteria</taxon>
        <taxon>Pseudomonadati</taxon>
        <taxon>Pseudomonadota</taxon>
        <taxon>Betaproteobacteria</taxon>
        <taxon>Burkholderiales</taxon>
        <taxon>Burkholderiaceae</taxon>
        <taxon>Burkholderia</taxon>
        <taxon>Burkholderia cepacia complex</taxon>
    </lineage>
</organism>
<protein>
    <submittedName>
        <fullName evidence="2">Uncharacterized protein</fullName>
    </submittedName>
</protein>
<name>A0A1R1JB72_9BURK</name>
<dbReference type="AlphaFoldDB" id="A0A1R1JB72"/>